<feature type="compositionally biased region" description="Low complexity" evidence="1">
    <location>
        <begin position="730"/>
        <end position="739"/>
    </location>
</feature>
<evidence type="ECO:0000313" key="4">
    <source>
        <dbReference type="Proteomes" id="UP000006352"/>
    </source>
</evidence>
<feature type="region of interest" description="Disordered" evidence="1">
    <location>
        <begin position="1328"/>
        <end position="1394"/>
    </location>
</feature>
<feature type="compositionally biased region" description="Polar residues" evidence="1">
    <location>
        <begin position="939"/>
        <end position="949"/>
    </location>
</feature>
<dbReference type="InParanoid" id="J4IAD7"/>
<sequence>MDSTGHGTRMQGASGGGRSLSKNKKWVAGKNSTSNGHGSDSERRERGGLARRRGGRNRDATSSSPFLSIPDGNEHEDAASGTDEEKSFDDDGMGEDIHIDSHTETPDPETPQERERFWQELVKTREAERKRAIAEGKMDDPTVSKRLDEAITMVGTCMDMCPRFERYRRERENNLDKWEVIPGTKRVDHRRAVKIYERAAGDKTLPSDLRPPTVLKKTLNYLFHDLLIRGGFTQTYDFIRDRSRAVRSDFTMQHEQGPLAIECHDRCARFHILALHLERENPRFSVALEEQQLMNTLQSLKEFYEDQRGKYQAPTELEMRVYHRLIHIRDQRERREDIPDEITNHPVFQYTTQFRLHVQDKSAPISKTSRLVVDAEGMQIFGQLAAVLREQGDVVMIYLVACILERLFGPDTIDDIEAIRGELTVPQVIDGISTPSSGQSLVDAIAPALGHTSRQSGTLPTPVPTNPPPFDATGVTHGLSSFEQSAKTVSAFGNLETTSASSPMAPATSAFGSLTSTPNVFGTSTVFGGSKSGSVFGGAVKSVFGTSANSSSSPAIPAPDPAPTSQPAPSIFDGFSFSQGKSTTVPSSGAAKFPSIQQPVLFGENANDSFLTSGIVQPATPPSNNSSSPLNPNPLAPSFTPRKSSFFLTPPISAPSPPTSNLPSSPSKISNFSSGATALFSSVPSTTPPTQPPFDISSLNQREQASALGDVAGPPAPRIISRRQTLWDFSSSSSSPQSQTPIRDQGSISVPPALTTGLASPASPLVPPPMNKLPPLALPPTPTARWFDPNSQNSPSTSSVRKKSILSFPALQMPAFAPSEILSPLQLQSPTASRLFQVPAGSPSPQVPYSESLKPTPQIQTQEKISINGHSSLHKGKGKEKAVVVDLDARLSEYLKTAPLVRRCFKLWMRRATDRAAWLEACRRSDAYQAKVQRERLSKSLNSKPSQSQKTKRRISSVEPSSVKRAKRRVSTSYVQPLADEDLARRLKENHAEHQRRWAQGSLLRAVRAQVRNQSLDGWIPPAMRIWLSLNPENDGTAIWLEHKFDVPASGVWDSESVFSIPADPAVPATTRGCPGVIVFERTPLEGITDELERKYRILDDCARLRDLIASISSSEDSFSRTLVTIQWSDGGEAENESDFLDMTRKVVSQAYTFSIASNATDLDAKFTEFLENVHIDVLDVTKTRVSWKSLVSTFQTPFKARMSDWLDLCWVDDALDWFRYGHVLEAIKYTQVEMAQTMLVLLGHPPKVHVKTPVDLETPLHLGKGYMMGPFLDAHADLPVATVANMVDAELSSIFSLDILAFHTSVPKFEKFIESQNDRLREYLLTPIPPRNDVRGSPKRKAVDDDVLTDSLQAPQSNKRMRSTSLTSADLGMPNGTAYSPPPSTIVSTAGGTDSADRPYVTVAMLRSLTRDVLKTYGQKA</sequence>
<accession>J4IAD7</accession>
<organism evidence="3 4">
    <name type="scientific">Fibroporia radiculosa</name>
    <dbReference type="NCBI Taxonomy" id="599839"/>
    <lineage>
        <taxon>Eukaryota</taxon>
        <taxon>Fungi</taxon>
        <taxon>Dikarya</taxon>
        <taxon>Basidiomycota</taxon>
        <taxon>Agaricomycotina</taxon>
        <taxon>Agaricomycetes</taxon>
        <taxon>Polyporales</taxon>
        <taxon>Fibroporiaceae</taxon>
        <taxon>Fibroporia</taxon>
    </lineage>
</organism>
<feature type="region of interest" description="Disordered" evidence="1">
    <location>
        <begin position="612"/>
        <end position="668"/>
    </location>
</feature>
<feature type="domain" description="SAC3/GANP/THP3 conserved" evidence="2">
    <location>
        <begin position="160"/>
        <end position="408"/>
    </location>
</feature>
<feature type="compositionally biased region" description="Polar residues" evidence="1">
    <location>
        <begin position="789"/>
        <end position="799"/>
    </location>
</feature>
<feature type="region of interest" description="Disordered" evidence="1">
    <location>
        <begin position="728"/>
        <end position="800"/>
    </location>
</feature>
<protein>
    <recommendedName>
        <fullName evidence="2">SAC3/GANP/THP3 conserved domain-containing protein</fullName>
    </recommendedName>
</protein>
<keyword evidence="4" id="KW-1185">Reference proteome</keyword>
<dbReference type="RefSeq" id="XP_012182014.1">
    <property type="nucleotide sequence ID" value="XM_012326624.1"/>
</dbReference>
<feature type="compositionally biased region" description="Polar residues" evidence="1">
    <location>
        <begin position="576"/>
        <end position="587"/>
    </location>
</feature>
<feature type="compositionally biased region" description="Pro residues" evidence="1">
    <location>
        <begin position="556"/>
        <end position="566"/>
    </location>
</feature>
<feature type="compositionally biased region" description="Basic and acidic residues" evidence="1">
    <location>
        <begin position="95"/>
        <end position="114"/>
    </location>
</feature>
<name>J4IAD7_9APHY</name>
<gene>
    <name evidence="3" type="ORF">FIBRA_04838</name>
</gene>
<feature type="region of interest" description="Disordered" evidence="1">
    <location>
        <begin position="934"/>
        <end position="970"/>
    </location>
</feature>
<reference evidence="3 4" key="1">
    <citation type="journal article" date="2012" name="Appl. Environ. Microbiol.">
        <title>Short-read sequencing for genomic analysis of the brown rot fungus Fibroporia radiculosa.</title>
        <authorList>
            <person name="Tang J.D."/>
            <person name="Perkins A.D."/>
            <person name="Sonstegard T.S."/>
            <person name="Schroeder S.G."/>
            <person name="Burgess S.C."/>
            <person name="Diehl S.V."/>
        </authorList>
    </citation>
    <scope>NUCLEOTIDE SEQUENCE [LARGE SCALE GENOMIC DNA]</scope>
    <source>
        <strain evidence="3 4">TFFH 294</strain>
    </source>
</reference>
<dbReference type="Gene3D" id="1.25.40.990">
    <property type="match status" value="1"/>
</dbReference>
<feature type="region of interest" description="Disordered" evidence="1">
    <location>
        <begin position="1"/>
        <end position="114"/>
    </location>
</feature>
<dbReference type="InterPro" id="IPR045107">
    <property type="entry name" value="SAC3/GANP/THP3"/>
</dbReference>
<dbReference type="GO" id="GO:0070390">
    <property type="term" value="C:transcription export complex 2"/>
    <property type="evidence" value="ECO:0007669"/>
    <property type="project" value="TreeGrafter"/>
</dbReference>
<dbReference type="OrthoDB" id="264795at2759"/>
<dbReference type="EMBL" id="HE797090">
    <property type="protein sequence ID" value="CCM02731.1"/>
    <property type="molecule type" value="Genomic_DNA"/>
</dbReference>
<dbReference type="Proteomes" id="UP000006352">
    <property type="component" value="Unassembled WGS sequence"/>
</dbReference>
<feature type="compositionally biased region" description="Polar residues" evidence="1">
    <location>
        <begin position="1351"/>
        <end position="1369"/>
    </location>
</feature>
<dbReference type="STRING" id="599839.J4IAD7"/>
<feature type="compositionally biased region" description="Basic and acidic residues" evidence="1">
    <location>
        <begin position="1333"/>
        <end position="1345"/>
    </location>
</feature>
<feature type="compositionally biased region" description="Basic and acidic residues" evidence="1">
    <location>
        <begin position="39"/>
        <end position="48"/>
    </location>
</feature>
<dbReference type="GO" id="GO:0005737">
    <property type="term" value="C:cytoplasm"/>
    <property type="evidence" value="ECO:0007669"/>
    <property type="project" value="TreeGrafter"/>
</dbReference>
<evidence type="ECO:0000313" key="3">
    <source>
        <dbReference type="EMBL" id="CCM02731.1"/>
    </source>
</evidence>
<dbReference type="HOGENOM" id="CLU_252204_0_0_1"/>
<evidence type="ECO:0000259" key="2">
    <source>
        <dbReference type="Pfam" id="PF03399"/>
    </source>
</evidence>
<dbReference type="GO" id="GO:0006406">
    <property type="term" value="P:mRNA export from nucleus"/>
    <property type="evidence" value="ECO:0007669"/>
    <property type="project" value="TreeGrafter"/>
</dbReference>
<feature type="region of interest" description="Disordered" evidence="1">
    <location>
        <begin position="547"/>
        <end position="590"/>
    </location>
</feature>
<evidence type="ECO:0000256" key="1">
    <source>
        <dbReference type="SAM" id="MobiDB-lite"/>
    </source>
</evidence>
<dbReference type="Pfam" id="PF03399">
    <property type="entry name" value="SAC3_GANP"/>
    <property type="match status" value="1"/>
</dbReference>
<proteinExistence type="predicted"/>
<feature type="compositionally biased region" description="Pro residues" evidence="1">
    <location>
        <begin position="764"/>
        <end position="782"/>
    </location>
</feature>
<dbReference type="PANTHER" id="PTHR12436">
    <property type="entry name" value="80 KDA MCM3-ASSOCIATED PROTEIN"/>
    <property type="match status" value="1"/>
</dbReference>
<dbReference type="GeneID" id="24097642"/>
<dbReference type="PANTHER" id="PTHR12436:SF3">
    <property type="entry name" value="GERMINAL-CENTER ASSOCIATED NUCLEAR PROTEIN"/>
    <property type="match status" value="1"/>
</dbReference>
<dbReference type="InterPro" id="IPR005062">
    <property type="entry name" value="SAC3/GANP/THP3_conserved"/>
</dbReference>